<evidence type="ECO:0000256" key="1">
    <source>
        <dbReference type="SAM" id="MobiDB-lite"/>
    </source>
</evidence>
<gene>
    <name evidence="2" type="ORF">KC01_LOCUS37760</name>
</gene>
<evidence type="ECO:0000313" key="3">
    <source>
        <dbReference type="Proteomes" id="UP001497482"/>
    </source>
</evidence>
<dbReference type="AlphaFoldDB" id="A0AAV2MD80"/>
<evidence type="ECO:0000313" key="2">
    <source>
        <dbReference type="EMBL" id="CAL1611322.1"/>
    </source>
</evidence>
<feature type="compositionally biased region" description="Polar residues" evidence="1">
    <location>
        <begin position="101"/>
        <end position="111"/>
    </location>
</feature>
<protein>
    <submittedName>
        <fullName evidence="2">Uncharacterized protein</fullName>
    </submittedName>
</protein>
<reference evidence="2 3" key="1">
    <citation type="submission" date="2024-04" db="EMBL/GenBank/DDBJ databases">
        <authorList>
            <person name="Waldvogel A.-M."/>
            <person name="Schoenle A."/>
        </authorList>
    </citation>
    <scope>NUCLEOTIDE SEQUENCE [LARGE SCALE GENOMIC DNA]</scope>
</reference>
<name>A0AAV2MD80_KNICA</name>
<keyword evidence="3" id="KW-1185">Reference proteome</keyword>
<feature type="compositionally biased region" description="Polar residues" evidence="1">
    <location>
        <begin position="74"/>
        <end position="89"/>
    </location>
</feature>
<accession>A0AAV2MD80</accession>
<organism evidence="2 3">
    <name type="scientific">Knipowitschia caucasica</name>
    <name type="common">Caucasian dwarf goby</name>
    <name type="synonym">Pomatoschistus caucasicus</name>
    <dbReference type="NCBI Taxonomy" id="637954"/>
    <lineage>
        <taxon>Eukaryota</taxon>
        <taxon>Metazoa</taxon>
        <taxon>Chordata</taxon>
        <taxon>Craniata</taxon>
        <taxon>Vertebrata</taxon>
        <taxon>Euteleostomi</taxon>
        <taxon>Actinopterygii</taxon>
        <taxon>Neopterygii</taxon>
        <taxon>Teleostei</taxon>
        <taxon>Neoteleostei</taxon>
        <taxon>Acanthomorphata</taxon>
        <taxon>Gobiaria</taxon>
        <taxon>Gobiiformes</taxon>
        <taxon>Gobioidei</taxon>
        <taxon>Gobiidae</taxon>
        <taxon>Gobiinae</taxon>
        <taxon>Knipowitschia</taxon>
    </lineage>
</organism>
<sequence length="111" mass="12772">MPKMMTADISFRRDNSGVMLDTWKSLFKQRRRIHAESRAPTQCILQKAPERSASHTDPGPDLASFFQQRGQIYGLNHTSNKQQQPLTSSESRHFYDRGTPGFTSPRHQQLI</sequence>
<feature type="region of interest" description="Disordered" evidence="1">
    <location>
        <begin position="74"/>
        <end position="111"/>
    </location>
</feature>
<dbReference type="Proteomes" id="UP001497482">
    <property type="component" value="Chromosome 7"/>
</dbReference>
<dbReference type="EMBL" id="OZ035829">
    <property type="protein sequence ID" value="CAL1611322.1"/>
    <property type="molecule type" value="Genomic_DNA"/>
</dbReference>
<proteinExistence type="predicted"/>